<protein>
    <submittedName>
        <fullName evidence="2">Uncharacterized protein</fullName>
    </submittedName>
</protein>
<dbReference type="EMBL" id="UINC01118907">
    <property type="protein sequence ID" value="SVC92355.1"/>
    <property type="molecule type" value="Genomic_DNA"/>
</dbReference>
<keyword evidence="1" id="KW-0472">Membrane</keyword>
<dbReference type="AlphaFoldDB" id="A0A382R5E0"/>
<evidence type="ECO:0000256" key="1">
    <source>
        <dbReference type="SAM" id="Phobius"/>
    </source>
</evidence>
<accession>A0A382R5E0</accession>
<reference evidence="2" key="1">
    <citation type="submission" date="2018-05" db="EMBL/GenBank/DDBJ databases">
        <authorList>
            <person name="Lanie J.A."/>
            <person name="Ng W.-L."/>
            <person name="Kazmierczak K.M."/>
            <person name="Andrzejewski T.M."/>
            <person name="Davidsen T.M."/>
            <person name="Wayne K.J."/>
            <person name="Tettelin H."/>
            <person name="Glass J.I."/>
            <person name="Rusch D."/>
            <person name="Podicherti R."/>
            <person name="Tsui H.-C.T."/>
            <person name="Winkler M.E."/>
        </authorList>
    </citation>
    <scope>NUCLEOTIDE SEQUENCE</scope>
</reference>
<name>A0A382R5E0_9ZZZZ</name>
<evidence type="ECO:0000313" key="2">
    <source>
        <dbReference type="EMBL" id="SVC92355.1"/>
    </source>
</evidence>
<organism evidence="2">
    <name type="scientific">marine metagenome</name>
    <dbReference type="NCBI Taxonomy" id="408172"/>
    <lineage>
        <taxon>unclassified sequences</taxon>
        <taxon>metagenomes</taxon>
        <taxon>ecological metagenomes</taxon>
    </lineage>
</organism>
<proteinExistence type="predicted"/>
<sequence length="50" mass="5461">MRDMPIKGMGKRLAVRARVTLVETMVIVGAIRAFAAIYSYIVIAATNSHP</sequence>
<keyword evidence="1" id="KW-0812">Transmembrane</keyword>
<keyword evidence="1" id="KW-1133">Transmembrane helix</keyword>
<feature type="transmembrane region" description="Helical" evidence="1">
    <location>
        <begin position="21"/>
        <end position="43"/>
    </location>
</feature>
<gene>
    <name evidence="2" type="ORF">METZ01_LOCUS345209</name>
</gene>